<dbReference type="AlphaFoldDB" id="A0A8X6KA26"/>
<dbReference type="Gene3D" id="1.10.357.70">
    <property type="entry name" value="Exocyst complex component Sec6, C-terminal domain"/>
    <property type="match status" value="1"/>
</dbReference>
<evidence type="ECO:0000313" key="4">
    <source>
        <dbReference type="EMBL" id="GFQ67491.1"/>
    </source>
</evidence>
<dbReference type="Proteomes" id="UP000887116">
    <property type="component" value="Unassembled WGS sequence"/>
</dbReference>
<dbReference type="InterPro" id="IPR042532">
    <property type="entry name" value="EXOC3/Sec6_C"/>
</dbReference>
<dbReference type="GO" id="GO:0000145">
    <property type="term" value="C:exocyst"/>
    <property type="evidence" value="ECO:0007669"/>
    <property type="project" value="InterPro"/>
</dbReference>
<dbReference type="GO" id="GO:0051601">
    <property type="term" value="P:exocyst localization"/>
    <property type="evidence" value="ECO:0007669"/>
    <property type="project" value="TreeGrafter"/>
</dbReference>
<dbReference type="OrthoDB" id="10047020at2759"/>
<dbReference type="GO" id="GO:0006887">
    <property type="term" value="P:exocytosis"/>
    <property type="evidence" value="ECO:0007669"/>
    <property type="project" value="UniProtKB-KW"/>
</dbReference>
<proteinExistence type="inferred from homology"/>
<gene>
    <name evidence="4" type="primary">Sec6</name>
    <name evidence="4" type="ORF">TNCT_270661</name>
</gene>
<evidence type="ECO:0000256" key="2">
    <source>
        <dbReference type="ARBA" id="ARBA00022448"/>
    </source>
</evidence>
<dbReference type="EMBL" id="BMAO01010474">
    <property type="protein sequence ID" value="GFQ67491.1"/>
    <property type="molecule type" value="Genomic_DNA"/>
</dbReference>
<keyword evidence="2" id="KW-0813">Transport</keyword>
<organism evidence="4 5">
    <name type="scientific">Trichonephila clavata</name>
    <name type="common">Joro spider</name>
    <name type="synonym">Nephila clavata</name>
    <dbReference type="NCBI Taxonomy" id="2740835"/>
    <lineage>
        <taxon>Eukaryota</taxon>
        <taxon>Metazoa</taxon>
        <taxon>Ecdysozoa</taxon>
        <taxon>Arthropoda</taxon>
        <taxon>Chelicerata</taxon>
        <taxon>Arachnida</taxon>
        <taxon>Araneae</taxon>
        <taxon>Araneomorphae</taxon>
        <taxon>Entelegynae</taxon>
        <taxon>Araneoidea</taxon>
        <taxon>Nephilidae</taxon>
        <taxon>Trichonephila</taxon>
    </lineage>
</organism>
<dbReference type="InterPro" id="IPR010326">
    <property type="entry name" value="EXOC3/Sec6"/>
</dbReference>
<evidence type="ECO:0000256" key="1">
    <source>
        <dbReference type="ARBA" id="ARBA00009447"/>
    </source>
</evidence>
<keyword evidence="3" id="KW-0268">Exocytosis</keyword>
<evidence type="ECO:0000256" key="3">
    <source>
        <dbReference type="ARBA" id="ARBA00022483"/>
    </source>
</evidence>
<name>A0A8X6KA26_TRICU</name>
<dbReference type="PANTHER" id="PTHR21292">
    <property type="entry name" value="EXOCYST COMPLEX COMPONENT SEC6-RELATED"/>
    <property type="match status" value="1"/>
</dbReference>
<reference evidence="4" key="1">
    <citation type="submission" date="2020-07" db="EMBL/GenBank/DDBJ databases">
        <title>Multicomponent nature underlies the extraordinary mechanical properties of spider dragline silk.</title>
        <authorList>
            <person name="Kono N."/>
            <person name="Nakamura H."/>
            <person name="Mori M."/>
            <person name="Yoshida Y."/>
            <person name="Ohtoshi R."/>
            <person name="Malay A.D."/>
            <person name="Moran D.A.P."/>
            <person name="Tomita M."/>
            <person name="Numata K."/>
            <person name="Arakawa K."/>
        </authorList>
    </citation>
    <scope>NUCLEOTIDE SEQUENCE</scope>
</reference>
<comment type="similarity">
    <text evidence="1">Belongs to the SEC6 family.</text>
</comment>
<comment type="caution">
    <text evidence="4">The sequence shown here is derived from an EMBL/GenBank/DDBJ whole genome shotgun (WGS) entry which is preliminary data.</text>
</comment>
<dbReference type="GO" id="GO:0000149">
    <property type="term" value="F:SNARE binding"/>
    <property type="evidence" value="ECO:0007669"/>
    <property type="project" value="TreeGrafter"/>
</dbReference>
<keyword evidence="5" id="KW-1185">Reference proteome</keyword>
<protein>
    <submittedName>
        <fullName evidence="4">Exocyst complex component 3</fullName>
    </submittedName>
</protein>
<dbReference type="Gene3D" id="1.10.357.50">
    <property type="match status" value="1"/>
</dbReference>
<evidence type="ECO:0000313" key="5">
    <source>
        <dbReference type="Proteomes" id="UP000887116"/>
    </source>
</evidence>
<accession>A0A8X6KA26</accession>
<dbReference type="Pfam" id="PF06046">
    <property type="entry name" value="Sec6"/>
    <property type="match status" value="1"/>
</dbReference>
<dbReference type="PANTHER" id="PTHR21292:SF1">
    <property type="entry name" value="EXOCYST COMPLEX COMPONENT 3"/>
    <property type="match status" value="1"/>
</dbReference>
<sequence length="771" mass="89307">MAPSTSDMNQIESEAEATAAKHVANMLQRPDQLEKVDKYMQRELRKKASVDGVLKTAMQTQLDGVQTGLCQLEAALSEIKEINKDIQEITDSLRMVPELVENLYALKIESKEHSQCSAALENLEHILNIPKSVQDALDMINEGKLLAAHQSLAILEHSRDDLLYEMHKLANQSPTDKNMLKHYFSDVEKLSEEISKQLWLILRRTLNSVRKEPKIIVSALRIIEREESEDSNAVDLFKRTGYMPIGRPKQWRNKAFEVLKQSVLERIEGNQFEDRSAHKMWLVTHLEMSRQIIVEDLRVVKSACVPCFPPKYQIFEEYVKMYHDCLSGHLQDLIGNSLEDNEYISLLTWISGYGSAEMLGHPDLNIDVTKLSPLLEKTVIQSLVNQYLYNVKKNYRDWMKNALSTDVKDWTHPEGPDEDESGYFHTQLPLIMYNMLDQHLQVAQTVNKELVNSMMLLSFEEVLEFTRLFEEAIMTYRNKHFEDRSVVKYFTSYMIATANNCLQFCEFADKLRIRYSKDLTAISKNAEIIFCRTIEAFLKLILVVLKCLREELFIDLSSNLNEVMTRTWFLSGNQIVDTIHYTLDDYGNDYIHLLPENFNLLITDLMNWIAVNYIYAVMQKRMTFKSYEERKQAAEKMCEEGNFLQQLFQRAPFNKRLNSIVKKRSYYEGKITLENILKKYSPIRTTKTSPFEAVPLVAEVIKLKDVSMLSLEISGVIRHYPDVTLEQLVTLILVRGDVSKNEAKQLVSDIMAEIGTQNKERTIFSDITITL</sequence>